<keyword evidence="6" id="KW-1185">Reference proteome</keyword>
<evidence type="ECO:0000256" key="2">
    <source>
        <dbReference type="ARBA" id="ARBA00022729"/>
    </source>
</evidence>
<dbReference type="GO" id="GO:0071281">
    <property type="term" value="P:cellular response to iron ion"/>
    <property type="evidence" value="ECO:0007669"/>
    <property type="project" value="TreeGrafter"/>
</dbReference>
<dbReference type="PANTHER" id="PTHR30535:SF34">
    <property type="entry name" value="MOLYBDATE-BINDING PROTEIN MOLA"/>
    <property type="match status" value="1"/>
</dbReference>
<dbReference type="PANTHER" id="PTHR30535">
    <property type="entry name" value="VITAMIN B12-BINDING PROTEIN"/>
    <property type="match status" value="1"/>
</dbReference>
<feature type="domain" description="Fe/B12 periplasmic-binding" evidence="4">
    <location>
        <begin position="117"/>
        <end position="371"/>
    </location>
</feature>
<comment type="similarity">
    <text evidence="1">Belongs to the bacterial solute-binding protein 8 family.</text>
</comment>
<dbReference type="InterPro" id="IPR002491">
    <property type="entry name" value="ABC_transptr_periplasmic_BD"/>
</dbReference>
<evidence type="ECO:0000256" key="1">
    <source>
        <dbReference type="ARBA" id="ARBA00008814"/>
    </source>
</evidence>
<sequence length="374" mass="40548">MKRPISLRGPAGCIVFFMPSLRPSAVLCGRTFLFFNTLKQNTKRKGDTAMKKVWKFGMSAGMAALLLAGCGEEAAPVEDQDIETPAEPPKEVAEVEFPVTLTDAVGEEVVIEEEPDAIVSMVPSNTEIAYELGLSEKMVGVSDFDNYPEEAASVEKIGGQEFNVEKIISLQPDIVLAHESNLGIGDAGLQQLRDAGLDVFVVEEATTFDEVFETMTIIGQATGTMEEADAKISEMEAQLDEIEEMAAEVKEPKKVFIEVGSTPEIYTTGTGTFIDEMLSTINAENIAGDQEGWVSIDPEAIVNSNPDVIVTTEGAYVPNAVELIMDRNGFAEITAVQDEAVYNLDSDKLTRQGPRVTEGLLELARAVYPEVYGE</sequence>
<organism evidence="5 6">
    <name type="scientific">Planococcus massiliensis</name>
    <dbReference type="NCBI Taxonomy" id="1499687"/>
    <lineage>
        <taxon>Bacteria</taxon>
        <taxon>Bacillati</taxon>
        <taxon>Bacillota</taxon>
        <taxon>Bacilli</taxon>
        <taxon>Bacillales</taxon>
        <taxon>Caryophanaceae</taxon>
        <taxon>Planococcus</taxon>
    </lineage>
</organism>
<dbReference type="Pfam" id="PF01497">
    <property type="entry name" value="Peripla_BP_2"/>
    <property type="match status" value="1"/>
</dbReference>
<dbReference type="Gene3D" id="3.40.50.1980">
    <property type="entry name" value="Nitrogenase molybdenum iron protein domain"/>
    <property type="match status" value="2"/>
</dbReference>
<dbReference type="EMBL" id="CCXS01000001">
    <property type="protein sequence ID" value="CEG21897.1"/>
    <property type="molecule type" value="Genomic_DNA"/>
</dbReference>
<evidence type="ECO:0000259" key="4">
    <source>
        <dbReference type="PROSITE" id="PS50983"/>
    </source>
</evidence>
<dbReference type="AlphaFoldDB" id="A0A098EJC1"/>
<proteinExistence type="inferred from homology"/>
<evidence type="ECO:0000313" key="6">
    <source>
        <dbReference type="Proteomes" id="UP000043699"/>
    </source>
</evidence>
<dbReference type="InterPro" id="IPR054828">
    <property type="entry name" value="Vit_B12_bind_prot"/>
</dbReference>
<feature type="coiled-coil region" evidence="3">
    <location>
        <begin position="218"/>
        <end position="252"/>
    </location>
</feature>
<keyword evidence="3" id="KW-0175">Coiled coil</keyword>
<reference evidence="5 6" key="1">
    <citation type="submission" date="2014-09" db="EMBL/GenBank/DDBJ databases">
        <authorList>
            <person name="Urmite Genomes Urmite Genomes"/>
        </authorList>
    </citation>
    <scope>NUCLEOTIDE SEQUENCE [LARGE SCALE GENOMIC DNA]</scope>
    <source>
        <strain evidence="5 6">ES2</strain>
    </source>
</reference>
<protein>
    <submittedName>
        <fullName evidence="5">Vitamin B12-binding protein</fullName>
    </submittedName>
</protein>
<dbReference type="CDD" id="cd01143">
    <property type="entry name" value="YvrC"/>
    <property type="match status" value="1"/>
</dbReference>
<dbReference type="Proteomes" id="UP000043699">
    <property type="component" value="Unassembled WGS sequence"/>
</dbReference>
<evidence type="ECO:0000256" key="3">
    <source>
        <dbReference type="SAM" id="Coils"/>
    </source>
</evidence>
<dbReference type="InterPro" id="IPR050902">
    <property type="entry name" value="ABC_Transporter_SBP"/>
</dbReference>
<dbReference type="NCBIfam" id="NF038402">
    <property type="entry name" value="TroA_like"/>
    <property type="match status" value="1"/>
</dbReference>
<evidence type="ECO:0000313" key="5">
    <source>
        <dbReference type="EMBL" id="CEG21897.1"/>
    </source>
</evidence>
<dbReference type="STRING" id="1499687.BN1080_00817"/>
<keyword evidence="2" id="KW-0732">Signal</keyword>
<name>A0A098EJC1_9BACL</name>
<gene>
    <name evidence="5" type="primary">btuF_1</name>
    <name evidence="5" type="ORF">BN1080_00817</name>
</gene>
<dbReference type="SUPFAM" id="SSF53807">
    <property type="entry name" value="Helical backbone' metal receptor"/>
    <property type="match status" value="1"/>
</dbReference>
<accession>A0A098EJC1</accession>
<dbReference type="PROSITE" id="PS50983">
    <property type="entry name" value="FE_B12_PBP"/>
    <property type="match status" value="1"/>
</dbReference>